<name>A0AAD1SCY7_PELCU</name>
<evidence type="ECO:0000256" key="1">
    <source>
        <dbReference type="SAM" id="MobiDB-lite"/>
    </source>
</evidence>
<dbReference type="AlphaFoldDB" id="A0AAD1SCY7"/>
<feature type="compositionally biased region" description="Polar residues" evidence="1">
    <location>
        <begin position="68"/>
        <end position="77"/>
    </location>
</feature>
<gene>
    <name evidence="2" type="ORF">PECUL_23A019791</name>
</gene>
<evidence type="ECO:0000313" key="3">
    <source>
        <dbReference type="Proteomes" id="UP001295444"/>
    </source>
</evidence>
<feature type="non-terminal residue" evidence="2">
    <location>
        <position position="151"/>
    </location>
</feature>
<dbReference type="Proteomes" id="UP001295444">
    <property type="component" value="Chromosome 05"/>
</dbReference>
<reference evidence="2" key="1">
    <citation type="submission" date="2022-03" db="EMBL/GenBank/DDBJ databases">
        <authorList>
            <person name="Alioto T."/>
            <person name="Alioto T."/>
            <person name="Gomez Garrido J."/>
        </authorList>
    </citation>
    <scope>NUCLEOTIDE SEQUENCE</scope>
</reference>
<feature type="region of interest" description="Disordered" evidence="1">
    <location>
        <begin position="55"/>
        <end position="83"/>
    </location>
</feature>
<keyword evidence="3" id="KW-1185">Reference proteome</keyword>
<dbReference type="EMBL" id="OW240916">
    <property type="protein sequence ID" value="CAH2296789.1"/>
    <property type="molecule type" value="Genomic_DNA"/>
</dbReference>
<organism evidence="2 3">
    <name type="scientific">Pelobates cultripes</name>
    <name type="common">Western spadefoot toad</name>
    <dbReference type="NCBI Taxonomy" id="61616"/>
    <lineage>
        <taxon>Eukaryota</taxon>
        <taxon>Metazoa</taxon>
        <taxon>Chordata</taxon>
        <taxon>Craniata</taxon>
        <taxon>Vertebrata</taxon>
        <taxon>Euteleostomi</taxon>
        <taxon>Amphibia</taxon>
        <taxon>Batrachia</taxon>
        <taxon>Anura</taxon>
        <taxon>Pelobatoidea</taxon>
        <taxon>Pelobatidae</taxon>
        <taxon>Pelobates</taxon>
    </lineage>
</organism>
<sequence length="151" mass="16490">MADSPVPSPNSNTDSPTLSDISTDLRVLTSTTVPKSDLETLSADIHAPICSEVATEDRDGVPGESHTGPGNINSVHPNTPGDLMRQGNMLLALRRQTEDLDIRSHRSNIRVRGLPELQSLENITSILEILGTDAPTCLEFDRTHWMTQPRL</sequence>
<accession>A0AAD1SCY7</accession>
<evidence type="ECO:0000313" key="2">
    <source>
        <dbReference type="EMBL" id="CAH2296789.1"/>
    </source>
</evidence>
<feature type="compositionally biased region" description="Polar residues" evidence="1">
    <location>
        <begin position="9"/>
        <end position="20"/>
    </location>
</feature>
<feature type="region of interest" description="Disordered" evidence="1">
    <location>
        <begin position="1"/>
        <end position="20"/>
    </location>
</feature>
<proteinExistence type="predicted"/>
<protein>
    <submittedName>
        <fullName evidence="2">Uncharacterized protein</fullName>
    </submittedName>
</protein>